<dbReference type="Pfam" id="PF00805">
    <property type="entry name" value="Pentapeptide"/>
    <property type="match status" value="1"/>
</dbReference>
<name>A0ABP7D4K2_9ACTN</name>
<accession>A0ABP7D4K2</accession>
<dbReference type="SUPFAM" id="SSF141571">
    <property type="entry name" value="Pentapeptide repeat-like"/>
    <property type="match status" value="1"/>
</dbReference>
<dbReference type="InterPro" id="IPR001646">
    <property type="entry name" value="5peptide_repeat"/>
</dbReference>
<dbReference type="Proteomes" id="UP001500051">
    <property type="component" value="Unassembled WGS sequence"/>
</dbReference>
<evidence type="ECO:0000313" key="2">
    <source>
        <dbReference type="EMBL" id="GAA3700591.1"/>
    </source>
</evidence>
<comment type="caution">
    <text evidence="2">The sequence shown here is derived from an EMBL/GenBank/DDBJ whole genome shotgun (WGS) entry which is preliminary data.</text>
</comment>
<organism evidence="2 3">
    <name type="scientific">Microlunatus aurantiacus</name>
    <dbReference type="NCBI Taxonomy" id="446786"/>
    <lineage>
        <taxon>Bacteria</taxon>
        <taxon>Bacillati</taxon>
        <taxon>Actinomycetota</taxon>
        <taxon>Actinomycetes</taxon>
        <taxon>Propionibacteriales</taxon>
        <taxon>Propionibacteriaceae</taxon>
        <taxon>Microlunatus</taxon>
    </lineage>
</organism>
<keyword evidence="3" id="KW-1185">Reference proteome</keyword>
<gene>
    <name evidence="2" type="ORF">GCM10022204_16680</name>
</gene>
<dbReference type="EMBL" id="BAAAYX010000004">
    <property type="protein sequence ID" value="GAA3700591.1"/>
    <property type="molecule type" value="Genomic_DNA"/>
</dbReference>
<proteinExistence type="predicted"/>
<dbReference type="Gene3D" id="2.160.20.80">
    <property type="entry name" value="E3 ubiquitin-protein ligase SopA"/>
    <property type="match status" value="1"/>
</dbReference>
<feature type="compositionally biased region" description="Low complexity" evidence="1">
    <location>
        <begin position="45"/>
        <end position="54"/>
    </location>
</feature>
<evidence type="ECO:0000256" key="1">
    <source>
        <dbReference type="SAM" id="MobiDB-lite"/>
    </source>
</evidence>
<feature type="region of interest" description="Disordered" evidence="1">
    <location>
        <begin position="1"/>
        <end position="55"/>
    </location>
</feature>
<protein>
    <submittedName>
        <fullName evidence="2">Pentapeptide repeat-containing protein</fullName>
    </submittedName>
</protein>
<sequence length="242" mass="26151">MLTAVSFIDDDSRHRTSTVVRVPNPTAPRPPKIPNRRPPARTDSDGASLLDGDSYTGERYDRVDLSDRDLRHSTFSECSFAGTVLTGADLTGAHLVESELTEVEAAHLTAPRSLWRHTAIRRSRLGAVVAYEGSLDGLVVADTEISFLNTRSGTWKDVLLQRCVIDELDLVGAKLTRVRFEDCQVRSLELTGARCTDVDLRTTQLREISGLAGLGGCTISPDQLTDLSGALAAHLGISVAPA</sequence>
<evidence type="ECO:0000313" key="3">
    <source>
        <dbReference type="Proteomes" id="UP001500051"/>
    </source>
</evidence>
<reference evidence="3" key="1">
    <citation type="journal article" date="2019" name="Int. J. Syst. Evol. Microbiol.">
        <title>The Global Catalogue of Microorganisms (GCM) 10K type strain sequencing project: providing services to taxonomists for standard genome sequencing and annotation.</title>
        <authorList>
            <consortium name="The Broad Institute Genomics Platform"/>
            <consortium name="The Broad Institute Genome Sequencing Center for Infectious Disease"/>
            <person name="Wu L."/>
            <person name="Ma J."/>
        </authorList>
    </citation>
    <scope>NUCLEOTIDE SEQUENCE [LARGE SCALE GENOMIC DNA]</scope>
    <source>
        <strain evidence="3">JCM 16548</strain>
    </source>
</reference>